<evidence type="ECO:0000313" key="1">
    <source>
        <dbReference type="EMBL" id="SVD56116.1"/>
    </source>
</evidence>
<sequence length="278" mass="29728">VDVTEPEIVLFTPFTGLSFPEYDTLTLAWTASDNIALDSIRVYYSNAGDTSFSRMGAVSAIDTGYTFVIPIGVTDQAQVKLEAVDIYGNVGSDLSDYFSVTDNTPPAVTVTTPGNLHIDETTTLYWAASDNTGLATHHVYYASAVGETFTFIDSVLGSIDTLLWTVPNVLTENAQIRVLTYDIVGLTAADTSGLFNILDGIAPEITCTAPTVGYSIPEYHEITTTWVATDNIGLDSVHVYFSADGGTSFLLIGSTSGDSIQYSFEIPMGLTDSASIKL</sequence>
<proteinExistence type="predicted"/>
<organism evidence="1">
    <name type="scientific">marine metagenome</name>
    <dbReference type="NCBI Taxonomy" id="408172"/>
    <lineage>
        <taxon>unclassified sequences</taxon>
        <taxon>metagenomes</taxon>
        <taxon>ecological metagenomes</taxon>
    </lineage>
</organism>
<dbReference type="AlphaFoldDB" id="A0A382WB68"/>
<gene>
    <name evidence="1" type="ORF">METZ01_LOCUS408970</name>
</gene>
<evidence type="ECO:0008006" key="2">
    <source>
        <dbReference type="Google" id="ProtNLM"/>
    </source>
</evidence>
<reference evidence="1" key="1">
    <citation type="submission" date="2018-05" db="EMBL/GenBank/DDBJ databases">
        <authorList>
            <person name="Lanie J.A."/>
            <person name="Ng W.-L."/>
            <person name="Kazmierczak K.M."/>
            <person name="Andrzejewski T.M."/>
            <person name="Davidsen T.M."/>
            <person name="Wayne K.J."/>
            <person name="Tettelin H."/>
            <person name="Glass J.I."/>
            <person name="Rusch D."/>
            <person name="Podicherti R."/>
            <person name="Tsui H.-C.T."/>
            <person name="Winkler M.E."/>
        </authorList>
    </citation>
    <scope>NUCLEOTIDE SEQUENCE</scope>
</reference>
<name>A0A382WB68_9ZZZZ</name>
<protein>
    <recommendedName>
        <fullName evidence="2">Fibronectin type-III domain-containing protein</fullName>
    </recommendedName>
</protein>
<feature type="non-terminal residue" evidence="1">
    <location>
        <position position="1"/>
    </location>
</feature>
<dbReference type="EMBL" id="UINC01158526">
    <property type="protein sequence ID" value="SVD56116.1"/>
    <property type="molecule type" value="Genomic_DNA"/>
</dbReference>
<feature type="non-terminal residue" evidence="1">
    <location>
        <position position="278"/>
    </location>
</feature>
<accession>A0A382WB68</accession>